<gene>
    <name evidence="3" type="ORF">PICST_72144</name>
</gene>
<dbReference type="OrthoDB" id="3981028at2759"/>
<keyword evidence="2" id="KW-1133">Transmembrane helix</keyword>
<accession>A3LSU7</accession>
<evidence type="ECO:0000313" key="4">
    <source>
        <dbReference type="Proteomes" id="UP000002258"/>
    </source>
</evidence>
<evidence type="ECO:0000256" key="2">
    <source>
        <dbReference type="SAM" id="Phobius"/>
    </source>
</evidence>
<sequence>MDSSLSLSFNTLSVNKQIENDYTLAVKLFMNKNFDKSFKLIKELYEQSFSEYGKGLITERLFVKIVNLYLVEVGLALSATATLRLSQIESHQIVTSLLNNEITKRLSEIYGSELNFPLEIVYNYNLLLVTNRELLIVDDSVFLNKVRRMYSAIDYKADKDNKYLKKLVDLYTFEILPLFDEFDEARHVIESHPIFANDITASLKKVEDIQREKLNILETERQKKLETKRLENEQRLKEVQKKKELEASQNLTYKSIKEIQKQYSAGESSTSRQSSAAVEDSSPSQLQHIRDRLVYSLRMVSVYLKENSPIILIALLAIILSTKLINFRKLNLKDRLVETVRMAFKVSYL</sequence>
<dbReference type="eggNOG" id="ENOG502SDEA">
    <property type="taxonomic scope" value="Eukaryota"/>
</dbReference>
<organism evidence="3 4">
    <name type="scientific">Scheffersomyces stipitis (strain ATCC 58785 / CBS 6054 / NBRC 10063 / NRRL Y-11545)</name>
    <name type="common">Yeast</name>
    <name type="synonym">Pichia stipitis</name>
    <dbReference type="NCBI Taxonomy" id="322104"/>
    <lineage>
        <taxon>Eukaryota</taxon>
        <taxon>Fungi</taxon>
        <taxon>Dikarya</taxon>
        <taxon>Ascomycota</taxon>
        <taxon>Saccharomycotina</taxon>
        <taxon>Pichiomycetes</taxon>
        <taxon>Debaryomycetaceae</taxon>
        <taxon>Scheffersomyces</taxon>
    </lineage>
</organism>
<evidence type="ECO:0000313" key="3">
    <source>
        <dbReference type="EMBL" id="ABN66295.2"/>
    </source>
</evidence>
<dbReference type="STRING" id="322104.A3LSU7"/>
<proteinExistence type="predicted"/>
<dbReference type="OMA" id="VKMAFKF"/>
<evidence type="ECO:0000256" key="1">
    <source>
        <dbReference type="SAM" id="MobiDB-lite"/>
    </source>
</evidence>
<keyword evidence="2" id="KW-0812">Transmembrane</keyword>
<protein>
    <submittedName>
        <fullName evidence="3">Uncharacterized protein</fullName>
    </submittedName>
</protein>
<dbReference type="KEGG" id="pic:PICST_72144"/>
<dbReference type="AlphaFoldDB" id="A3LSU7"/>
<dbReference type="EMBL" id="CP000498">
    <property type="protein sequence ID" value="ABN66295.2"/>
    <property type="molecule type" value="Genomic_DNA"/>
</dbReference>
<keyword evidence="4" id="KW-1185">Reference proteome</keyword>
<reference evidence="3 4" key="1">
    <citation type="journal article" date="2007" name="Nat. Biotechnol.">
        <title>Genome sequence of the lignocellulose-bioconverting and xylose-fermenting yeast Pichia stipitis.</title>
        <authorList>
            <person name="Jeffries T.W."/>
            <person name="Grigoriev I.V."/>
            <person name="Grimwood J."/>
            <person name="Laplaza J.M."/>
            <person name="Aerts A."/>
            <person name="Salamov A."/>
            <person name="Schmutz J."/>
            <person name="Lindquist E."/>
            <person name="Dehal P."/>
            <person name="Shapiro H."/>
            <person name="Jin Y.S."/>
            <person name="Passoth V."/>
            <person name="Richardson P.M."/>
        </authorList>
    </citation>
    <scope>NUCLEOTIDE SEQUENCE [LARGE SCALE GENOMIC DNA]</scope>
    <source>
        <strain evidence="4">ATCC 58785 / CBS 6054 / NBRC 10063 / NRRL Y-11545</strain>
    </source>
</reference>
<dbReference type="RefSeq" id="XP_001384324.2">
    <property type="nucleotide sequence ID" value="XM_001384287.1"/>
</dbReference>
<dbReference type="Proteomes" id="UP000002258">
    <property type="component" value="Chromosome 4"/>
</dbReference>
<name>A3LSU7_PICST</name>
<dbReference type="InParanoid" id="A3LSU7"/>
<feature type="transmembrane region" description="Helical" evidence="2">
    <location>
        <begin position="308"/>
        <end position="325"/>
    </location>
</feature>
<dbReference type="GeneID" id="4838997"/>
<keyword evidence="2" id="KW-0472">Membrane</keyword>
<feature type="region of interest" description="Disordered" evidence="1">
    <location>
        <begin position="264"/>
        <end position="283"/>
    </location>
</feature>
<dbReference type="HOGENOM" id="CLU_061012_0_0_1"/>